<keyword evidence="4" id="KW-0443">Lipid metabolism</keyword>
<gene>
    <name evidence="7" type="ORF">EVB03_08635</name>
</gene>
<evidence type="ECO:0000313" key="7">
    <source>
        <dbReference type="EMBL" id="RZO19186.1"/>
    </source>
</evidence>
<dbReference type="CDD" id="cd12118">
    <property type="entry name" value="ttLC_FACS_AEE21_like"/>
    <property type="match status" value="1"/>
</dbReference>
<dbReference type="GO" id="GO:0016874">
    <property type="term" value="F:ligase activity"/>
    <property type="evidence" value="ECO:0007669"/>
    <property type="project" value="UniProtKB-KW"/>
</dbReference>
<feature type="domain" description="AMP-binding enzyme C-terminal" evidence="6">
    <location>
        <begin position="455"/>
        <end position="529"/>
    </location>
</feature>
<dbReference type="InterPro" id="IPR000873">
    <property type="entry name" value="AMP-dep_synth/lig_dom"/>
</dbReference>
<dbReference type="InterPro" id="IPR020845">
    <property type="entry name" value="AMP-binding_CS"/>
</dbReference>
<evidence type="ECO:0000313" key="8">
    <source>
        <dbReference type="Proteomes" id="UP000315889"/>
    </source>
</evidence>
<dbReference type="InterPro" id="IPR042099">
    <property type="entry name" value="ANL_N_sf"/>
</dbReference>
<dbReference type="InterPro" id="IPR045851">
    <property type="entry name" value="AMP-bd_C_sf"/>
</dbReference>
<proteinExistence type="inferred from homology"/>
<dbReference type="SUPFAM" id="SSF56801">
    <property type="entry name" value="Acetyl-CoA synthetase-like"/>
    <property type="match status" value="1"/>
</dbReference>
<evidence type="ECO:0000256" key="1">
    <source>
        <dbReference type="ARBA" id="ARBA00006432"/>
    </source>
</evidence>
<dbReference type="PANTHER" id="PTHR43859">
    <property type="entry name" value="ACYL-ACTIVATING ENZYME"/>
    <property type="match status" value="1"/>
</dbReference>
<sequence length="545" mass="59846">MSANKFDAFAISDANYDPLTPLSFLRRTALMFPDRRAVVYGERQYSWQAFYDRCKKLASALSRAGIQKGDTVAILAANTPEMVEAHFGIPMSGAVLNTVNTRLDDETIAYILGHGEAKVFIVDYELAPQTKRALELHGDKDLLVIDILDLKNTSHPSAIGSQDYESFLSTGSEDDEWAMPTNEWDAIGLSYTSGTSGRPKGVVYHHRGSYLMSMGTITDWDLPRHPNYLYTVPMFHCNGWGHAWTMAAIAGTIFCTRAIDPEEIFSTILEHEISHFGGAPIVLSMLLNSPAAKDFVCNHKIELMTAGAPPPAAVLQGVEKLGFNVTQVYGLTETYGHTVMSTWNSDWDNLDAEARAKLKARQGAAMVMTAGMRIVDMESGIDVPADGETIGEILIRGNTIMKGYLKDQDNTAKSLKDGWFHTGDLAVMHAQGYAEIKDRLKDIIISGGENISSVEIEGVLHKHPAVSLAAVVALPDEKWGEVPCAFLELLEGKSVSEIEIDTFCRSHLAGFKRPKKVIFGELPKTATGKIQKYELRALARSGKLN</sequence>
<accession>A0A520MD79</accession>
<dbReference type="PANTHER" id="PTHR43859:SF4">
    <property type="entry name" value="BUTANOATE--COA LIGASE AAE1-RELATED"/>
    <property type="match status" value="1"/>
</dbReference>
<dbReference type="Gene3D" id="3.30.300.30">
    <property type="match status" value="1"/>
</dbReference>
<protein>
    <submittedName>
        <fullName evidence="7">Acyl-CoA synthetase</fullName>
    </submittedName>
</protein>
<reference evidence="7 8" key="1">
    <citation type="submission" date="2019-02" db="EMBL/GenBank/DDBJ databases">
        <title>Prokaryotic population dynamics and viral predation in marine succession experiment using metagenomics: the confinement effect.</title>
        <authorList>
            <person name="Haro-Moreno J.M."/>
            <person name="Rodriguez-Valera F."/>
            <person name="Lopez-Perez M."/>
        </authorList>
    </citation>
    <scope>NUCLEOTIDE SEQUENCE [LARGE SCALE GENOMIC DNA]</scope>
    <source>
        <strain evidence="7">MED-G170</strain>
    </source>
</reference>
<dbReference type="EMBL" id="SHBP01000016">
    <property type="protein sequence ID" value="RZO19186.1"/>
    <property type="molecule type" value="Genomic_DNA"/>
</dbReference>
<feature type="domain" description="AMP-dependent synthetase/ligase" evidence="5">
    <location>
        <begin position="26"/>
        <end position="405"/>
    </location>
</feature>
<dbReference type="NCBIfam" id="NF006020">
    <property type="entry name" value="PRK08162.1"/>
    <property type="match status" value="1"/>
</dbReference>
<dbReference type="Pfam" id="PF13193">
    <property type="entry name" value="AMP-binding_C"/>
    <property type="match status" value="1"/>
</dbReference>
<dbReference type="PROSITE" id="PS00455">
    <property type="entry name" value="AMP_BINDING"/>
    <property type="match status" value="1"/>
</dbReference>
<evidence type="ECO:0000259" key="6">
    <source>
        <dbReference type="Pfam" id="PF13193"/>
    </source>
</evidence>
<evidence type="ECO:0000256" key="3">
    <source>
        <dbReference type="ARBA" id="ARBA00022832"/>
    </source>
</evidence>
<evidence type="ECO:0000256" key="4">
    <source>
        <dbReference type="ARBA" id="ARBA00023098"/>
    </source>
</evidence>
<comment type="similarity">
    <text evidence="1">Belongs to the ATP-dependent AMP-binding enzyme family.</text>
</comment>
<organism evidence="7 8">
    <name type="scientific">SAR92 clade bacterium</name>
    <dbReference type="NCBI Taxonomy" id="2315479"/>
    <lineage>
        <taxon>Bacteria</taxon>
        <taxon>Pseudomonadati</taxon>
        <taxon>Pseudomonadota</taxon>
        <taxon>Gammaproteobacteria</taxon>
        <taxon>Cellvibrionales</taxon>
        <taxon>Porticoccaceae</taxon>
        <taxon>SAR92 clade</taxon>
    </lineage>
</organism>
<evidence type="ECO:0000259" key="5">
    <source>
        <dbReference type="Pfam" id="PF00501"/>
    </source>
</evidence>
<dbReference type="FunFam" id="3.30.300.30:FF:000008">
    <property type="entry name" value="2,3-dihydroxybenzoate-AMP ligase"/>
    <property type="match status" value="1"/>
</dbReference>
<dbReference type="AlphaFoldDB" id="A0A520MD79"/>
<keyword evidence="2" id="KW-0436">Ligase</keyword>
<comment type="caution">
    <text evidence="7">The sequence shown here is derived from an EMBL/GenBank/DDBJ whole genome shotgun (WGS) entry which is preliminary data.</text>
</comment>
<dbReference type="Pfam" id="PF00501">
    <property type="entry name" value="AMP-binding"/>
    <property type="match status" value="1"/>
</dbReference>
<dbReference type="GO" id="GO:0006631">
    <property type="term" value="P:fatty acid metabolic process"/>
    <property type="evidence" value="ECO:0007669"/>
    <property type="project" value="UniProtKB-KW"/>
</dbReference>
<dbReference type="Gene3D" id="3.40.50.12780">
    <property type="entry name" value="N-terminal domain of ligase-like"/>
    <property type="match status" value="1"/>
</dbReference>
<evidence type="ECO:0000256" key="2">
    <source>
        <dbReference type="ARBA" id="ARBA00022598"/>
    </source>
</evidence>
<dbReference type="InterPro" id="IPR025110">
    <property type="entry name" value="AMP-bd_C"/>
</dbReference>
<dbReference type="Proteomes" id="UP000315889">
    <property type="component" value="Unassembled WGS sequence"/>
</dbReference>
<name>A0A520MD79_9GAMM</name>
<keyword evidence="3" id="KW-0276">Fatty acid metabolism</keyword>